<accession>L9WB04</accession>
<dbReference type="AlphaFoldDB" id="L9WB04"/>
<dbReference type="InterPro" id="IPR012340">
    <property type="entry name" value="NA-bd_OB-fold"/>
</dbReference>
<dbReference type="PATRIC" id="fig|1230460.4.peg.1246"/>
<dbReference type="SUPFAM" id="SSF50249">
    <property type="entry name" value="Nucleic acid-binding proteins"/>
    <property type="match status" value="1"/>
</dbReference>
<dbReference type="EMBL" id="AOHX01000029">
    <property type="protein sequence ID" value="ELY46675.1"/>
    <property type="molecule type" value="Genomic_DNA"/>
</dbReference>
<dbReference type="Gene3D" id="1.10.10.10">
    <property type="entry name" value="Winged helix-like DNA-binding domain superfamily/Winged helix DNA-binding domain"/>
    <property type="match status" value="1"/>
</dbReference>
<organism evidence="2 3">
    <name type="scientific">Natronorubrum sulfidifaciens JCM 14089</name>
    <dbReference type="NCBI Taxonomy" id="1230460"/>
    <lineage>
        <taxon>Archaea</taxon>
        <taxon>Methanobacteriati</taxon>
        <taxon>Methanobacteriota</taxon>
        <taxon>Stenosarchaea group</taxon>
        <taxon>Halobacteria</taxon>
        <taxon>Halobacteriales</taxon>
        <taxon>Natrialbaceae</taxon>
        <taxon>Natronorubrum</taxon>
    </lineage>
</organism>
<name>L9WB04_9EURY</name>
<dbReference type="Gene3D" id="2.40.50.140">
    <property type="entry name" value="Nucleic acid-binding proteins"/>
    <property type="match status" value="1"/>
</dbReference>
<protein>
    <recommendedName>
        <fullName evidence="4">Primase C-terminal 2 domain-containing protein</fullName>
    </recommendedName>
</protein>
<proteinExistence type="predicted"/>
<comment type="caution">
    <text evidence="2">The sequence shown here is derived from an EMBL/GenBank/DDBJ whole genome shotgun (WGS) entry which is preliminary data.</text>
</comment>
<dbReference type="Proteomes" id="UP000011661">
    <property type="component" value="Unassembled WGS sequence"/>
</dbReference>
<keyword evidence="3" id="KW-1185">Reference proteome</keyword>
<sequence length="1260" mass="138960">MRIDDFGGRRLLTDGGVDLPDHEEEKEPVDLAVDYERLWYIKLRGEDDKRPAESWGGYDQDFEDAECVYTHDEVVKSPHEWWGVVGYREEDPRMSRELLIFDLDTHKADDPEAAVKNLTVNEGTLIVRSQSGGHHVWHTVTAQKGAFKESDFEIHEDLEFDIDVRGSAVSHHVVAPADIAGVGGSYEVVNNESIRNKLAVEDVCCRVQLAGEPAVEYNPTRGFGNGDGESGYEPDGDEWLLEDDVKEALEHVPASLKYSADDEYGGLGWRDVGFAIADYYARTGAESEDAVDTIVEWSKTAPDAFDEDTERHAFNIVKSGFESVEAEDDDDRVTVGTLLSVAEANGWEWPNVEERKALRDVRAFIDEWGLAEDRGEDDDSPGKDEMQTLARAVARLTEEDYKEYADEVSARVSAGTDTMDRHRELWDIRADKGSVVNHAGKLSKIHGIVWLTTTPIFNFEFDVDSILELPGEDEGRSSTVKVAPSEPNEPEFEIKVEPRVFNDARRFKDTVLSQMYSTVIESDRSDADVMDMVRQYIAARDVPVREGQYEMGLSDDGEEFVVPSGSIGPDGGEDNPGHTYVDQGSQTNATIRSFSAEPDENDEVDDDDVARMLELASQSRLPERITPILSWFAAAPFRPLIFEQTATFNPLGVFGRSGSGKTATLAAFNQMWGMSNEPLAVNASKFATLTGFTSSRGVPVWFDEYRPEATPDYIMDRWHTWFKKAATGGVEPRGNQSMGTDDWHLRSPIVVSGESEITNDAERRRSVMVNVTTKPTQDGHPARDAFKDLVGDVTTDDAGNVVFPEAEFELQDFAVAYYAWVADMSDDEFRAAWYDAREKVAEFAAEHDLDLGDTELQGLQTVVFGHRRVVSFAQTVGADLSKLPSADDLDAALKLVADVDGDGRQPHEHQFLSLVSRAAAAGYLEDATDYRVVHEGKANEELRVNVTRAFDKVSKFTRDHDLNEDLLQSASDYKTRFEQLEDEGTFVTVTKQPTQGISRCTGIDMDRGVEEIAGFARESFVDVDDEDDDGEIVNSDSDGGGGGATPIGSLDEDEGYVTVTAEVVDWSATPDEVAQAGGPIESGSLTDVTGRVDVVVFAYGLGDEPDGISHLCEEETVRVKNAEVTGYDGSPQIILDKGTTITPVQRGVGYIPPAEAEDGQAVIESASETGQESQDAARTDGGEYTGLMTESQRERVGAVKNAVSTVEEKYDAGAPVEEVRDRAKEEGVDMDKFDHAMEKLRRKGDVYEPQDGRLRATGGD</sequence>
<feature type="region of interest" description="Disordered" evidence="1">
    <location>
        <begin position="1025"/>
        <end position="1052"/>
    </location>
</feature>
<evidence type="ECO:0008006" key="4">
    <source>
        <dbReference type="Google" id="ProtNLM"/>
    </source>
</evidence>
<feature type="region of interest" description="Disordered" evidence="1">
    <location>
        <begin position="565"/>
        <end position="585"/>
    </location>
</feature>
<evidence type="ECO:0000313" key="2">
    <source>
        <dbReference type="EMBL" id="ELY46675.1"/>
    </source>
</evidence>
<dbReference type="eggNOG" id="arCOG06276">
    <property type="taxonomic scope" value="Archaea"/>
</dbReference>
<dbReference type="InterPro" id="IPR036388">
    <property type="entry name" value="WH-like_DNA-bd_sf"/>
</dbReference>
<reference evidence="2 3" key="1">
    <citation type="journal article" date="2014" name="PLoS Genet.">
        <title>Phylogenetically driven sequencing of extremely halophilic archaea reveals strategies for static and dynamic osmo-response.</title>
        <authorList>
            <person name="Becker E.A."/>
            <person name="Seitzer P.M."/>
            <person name="Tritt A."/>
            <person name="Larsen D."/>
            <person name="Krusor M."/>
            <person name="Yao A.I."/>
            <person name="Wu D."/>
            <person name="Madern D."/>
            <person name="Eisen J.A."/>
            <person name="Darling A.E."/>
            <person name="Facciotti M.T."/>
        </authorList>
    </citation>
    <scope>NUCLEOTIDE SEQUENCE [LARGE SCALE GENOMIC DNA]</scope>
    <source>
        <strain evidence="2 3">JCM 14089</strain>
    </source>
</reference>
<dbReference type="eggNOG" id="arCOG00439">
    <property type="taxonomic scope" value="Archaea"/>
</dbReference>
<dbReference type="STRING" id="1230460.C495_06193"/>
<evidence type="ECO:0000256" key="1">
    <source>
        <dbReference type="SAM" id="MobiDB-lite"/>
    </source>
</evidence>
<evidence type="ECO:0000313" key="3">
    <source>
        <dbReference type="Proteomes" id="UP000011661"/>
    </source>
</evidence>
<dbReference type="CDD" id="cd00525">
    <property type="entry name" value="AE_Prim_S_like"/>
    <property type="match status" value="1"/>
</dbReference>
<gene>
    <name evidence="2" type="ORF">C495_06193</name>
</gene>